<feature type="chain" id="PRO_5014334039" evidence="1">
    <location>
        <begin position="24"/>
        <end position="178"/>
    </location>
</feature>
<evidence type="ECO:0000313" key="3">
    <source>
        <dbReference type="EMBL" id="ATP08377.1"/>
    </source>
</evidence>
<dbReference type="InterPro" id="IPR025411">
    <property type="entry name" value="DUF4136"/>
</dbReference>
<dbReference type="PROSITE" id="PS51257">
    <property type="entry name" value="PROKAR_LIPOPROTEIN"/>
    <property type="match status" value="1"/>
</dbReference>
<gene>
    <name evidence="3" type="ORF">Asalp_11570</name>
</gene>
<keyword evidence="1" id="KW-0732">Signal</keyword>
<accession>A0A2D1QDS4</accession>
<proteinExistence type="predicted"/>
<sequence>MMRLAFISVVLAALLGGCSSGPAAPTLESGTMVVRPAASWPFGATPRYALAEQFQYAGESAEGWLVPVQQAVNQELGSKGWQSVPLDEADLWVAIGVAGSKDLSDGEIFARLGMTPGLQAKVGARKGTLAIVLLDRRTQQAVWSSAIQLASDVAIPDESRRQLSQQLAGQMLDSLPAR</sequence>
<feature type="domain" description="DUF4136" evidence="2">
    <location>
        <begin position="68"/>
        <end position="176"/>
    </location>
</feature>
<organism evidence="3 4">
    <name type="scientific">Aeromonas salmonicida subsp. pectinolytica 34mel</name>
    <dbReference type="NCBI Taxonomy" id="1324960"/>
    <lineage>
        <taxon>Bacteria</taxon>
        <taxon>Pseudomonadati</taxon>
        <taxon>Pseudomonadota</taxon>
        <taxon>Gammaproteobacteria</taxon>
        <taxon>Aeromonadales</taxon>
        <taxon>Aeromonadaceae</taxon>
        <taxon>Aeromonas</taxon>
    </lineage>
</organism>
<feature type="signal peptide" evidence="1">
    <location>
        <begin position="1"/>
        <end position="23"/>
    </location>
</feature>
<dbReference type="EMBL" id="CP022426">
    <property type="protein sequence ID" value="ATP08377.1"/>
    <property type="molecule type" value="Genomic_DNA"/>
</dbReference>
<dbReference type="AlphaFoldDB" id="A0A2D1QDS4"/>
<dbReference type="Pfam" id="PF13590">
    <property type="entry name" value="DUF4136"/>
    <property type="match status" value="1"/>
</dbReference>
<evidence type="ECO:0000259" key="2">
    <source>
        <dbReference type="Pfam" id="PF13590"/>
    </source>
</evidence>
<evidence type="ECO:0000256" key="1">
    <source>
        <dbReference type="SAM" id="SignalP"/>
    </source>
</evidence>
<reference evidence="4" key="1">
    <citation type="journal article" date="2018" name="BMC Genomics">
        <title>The complete and fully assembled genome sequence of Aeromonas salmonicida subsp. pectinolytica and its comparative analysis with other Aeromonas species: investigation of the mobilome in environmental and pathogenic strains.</title>
        <authorList>
            <person name="Pfeiffer F."/>
            <person name="Zamora-Lagos M.A."/>
            <person name="Blettinger M."/>
            <person name="Yeroslaviz A."/>
            <person name="Dahl A."/>
            <person name="Gruber S."/>
            <person name="Habermann B.H."/>
        </authorList>
    </citation>
    <scope>NUCLEOTIDE SEQUENCE [LARGE SCALE GENOMIC DNA]</scope>
    <source>
        <strain evidence="4">34mel</strain>
    </source>
</reference>
<evidence type="ECO:0000313" key="4">
    <source>
        <dbReference type="Proteomes" id="UP000222916"/>
    </source>
</evidence>
<dbReference type="Proteomes" id="UP000222916">
    <property type="component" value="Chromosome"/>
</dbReference>
<protein>
    <submittedName>
        <fullName evidence="3">DUF4136 family protein</fullName>
    </submittedName>
</protein>
<name>A0A2D1QDS4_AERSA</name>